<dbReference type="HOGENOM" id="CLU_1045464_0_0_7"/>
<name>A9F9G6_SORC5</name>
<gene>
    <name evidence="2" type="ordered locus">sce4589</name>
</gene>
<dbReference type="KEGG" id="scl:sce4589"/>
<proteinExistence type="predicted"/>
<dbReference type="Proteomes" id="UP000002139">
    <property type="component" value="Chromosome"/>
</dbReference>
<feature type="signal peptide" evidence="1">
    <location>
        <begin position="1"/>
        <end position="35"/>
    </location>
</feature>
<sequence length="266" mass="28315">MTMTLNSMLRVVSMARTARRTAALALGLCALGGCAAGQEPADEAVEEGLAPITSLQLSNGAEVHFYEPEEGRVLAFTTGKIAESMERLPPVALYEALSRQAAPPALIAAQERMDAARLAGGARSAAIAPGVDVIEEAQPAQAPRPSAGEELGTAAQALTASDFVARYCSPSSVDFDYCWTDSTVNRTVTVNGTKWYHAHADSTSGTIQMAVYYRNMWGNDVLVFLRTVTSTGGVFSYETENNDTYTVVISQVDPGNTYHLSVHGDQ</sequence>
<keyword evidence="1" id="KW-0732">Signal</keyword>
<accession>A9F9G6</accession>
<dbReference type="EMBL" id="AM746676">
    <property type="protein sequence ID" value="CAN94752.1"/>
    <property type="molecule type" value="Genomic_DNA"/>
</dbReference>
<evidence type="ECO:0000313" key="2">
    <source>
        <dbReference type="EMBL" id="CAN94752.1"/>
    </source>
</evidence>
<evidence type="ECO:0000313" key="3">
    <source>
        <dbReference type="Proteomes" id="UP000002139"/>
    </source>
</evidence>
<feature type="chain" id="PRO_5002738392" evidence="1">
    <location>
        <begin position="36"/>
        <end position="266"/>
    </location>
</feature>
<evidence type="ECO:0000256" key="1">
    <source>
        <dbReference type="SAM" id="SignalP"/>
    </source>
</evidence>
<reference evidence="2 3" key="1">
    <citation type="journal article" date="2007" name="Nat. Biotechnol.">
        <title>Complete genome sequence of the myxobacterium Sorangium cellulosum.</title>
        <authorList>
            <person name="Schneiker S."/>
            <person name="Perlova O."/>
            <person name="Kaiser O."/>
            <person name="Gerth K."/>
            <person name="Alici A."/>
            <person name="Altmeyer M.O."/>
            <person name="Bartels D."/>
            <person name="Bekel T."/>
            <person name="Beyer S."/>
            <person name="Bode E."/>
            <person name="Bode H.B."/>
            <person name="Bolten C.J."/>
            <person name="Choudhuri J.V."/>
            <person name="Doss S."/>
            <person name="Elnakady Y.A."/>
            <person name="Frank B."/>
            <person name="Gaigalat L."/>
            <person name="Goesmann A."/>
            <person name="Groeger C."/>
            <person name="Gross F."/>
            <person name="Jelsbak L."/>
            <person name="Jelsbak L."/>
            <person name="Kalinowski J."/>
            <person name="Kegler C."/>
            <person name="Knauber T."/>
            <person name="Konietzny S."/>
            <person name="Kopp M."/>
            <person name="Krause L."/>
            <person name="Krug D."/>
            <person name="Linke B."/>
            <person name="Mahmud T."/>
            <person name="Martinez-Arias R."/>
            <person name="McHardy A.C."/>
            <person name="Merai M."/>
            <person name="Meyer F."/>
            <person name="Mormann S."/>
            <person name="Munoz-Dorado J."/>
            <person name="Perez J."/>
            <person name="Pradella S."/>
            <person name="Rachid S."/>
            <person name="Raddatz G."/>
            <person name="Rosenau F."/>
            <person name="Rueckert C."/>
            <person name="Sasse F."/>
            <person name="Scharfe M."/>
            <person name="Schuster S.C."/>
            <person name="Suen G."/>
            <person name="Treuner-Lange A."/>
            <person name="Velicer G.J."/>
            <person name="Vorholter F.-J."/>
            <person name="Weissman K.J."/>
            <person name="Welch R.D."/>
            <person name="Wenzel S.C."/>
            <person name="Whitworth D.E."/>
            <person name="Wilhelm S."/>
            <person name="Wittmann C."/>
            <person name="Bloecker H."/>
            <person name="Puehler A."/>
            <person name="Mueller R."/>
        </authorList>
    </citation>
    <scope>NUCLEOTIDE SEQUENCE [LARGE SCALE GENOMIC DNA]</scope>
    <source>
        <strain evidence="3">So ce56</strain>
    </source>
</reference>
<organism evidence="2 3">
    <name type="scientific">Sorangium cellulosum (strain So ce56)</name>
    <name type="common">Polyangium cellulosum (strain So ce56)</name>
    <dbReference type="NCBI Taxonomy" id="448385"/>
    <lineage>
        <taxon>Bacteria</taxon>
        <taxon>Pseudomonadati</taxon>
        <taxon>Myxococcota</taxon>
        <taxon>Polyangia</taxon>
        <taxon>Polyangiales</taxon>
        <taxon>Polyangiaceae</taxon>
        <taxon>Sorangium</taxon>
    </lineage>
</organism>
<dbReference type="AlphaFoldDB" id="A9F9G6"/>
<keyword evidence="3" id="KW-1185">Reference proteome</keyword>
<protein>
    <submittedName>
        <fullName evidence="2">Secreted protein</fullName>
    </submittedName>
</protein>